<dbReference type="EMBL" id="RCMG01001491">
    <property type="protein sequence ID" value="KAG2826091.1"/>
    <property type="molecule type" value="Genomic_DNA"/>
</dbReference>
<gene>
    <name evidence="4" type="ORF">PC113_g21823</name>
</gene>
<keyword evidence="1" id="KW-0547">Nucleotide-binding</keyword>
<evidence type="ECO:0000256" key="2">
    <source>
        <dbReference type="ARBA" id="ARBA00022840"/>
    </source>
</evidence>
<comment type="caution">
    <text evidence="4">The sequence shown here is derived from an EMBL/GenBank/DDBJ whole genome shotgun (WGS) entry which is preliminary data.</text>
</comment>
<proteinExistence type="predicted"/>
<dbReference type="GO" id="GO:0005524">
    <property type="term" value="F:ATP binding"/>
    <property type="evidence" value="ECO:0007669"/>
    <property type="project" value="UniProtKB-KW"/>
</dbReference>
<feature type="domain" description="Protein kinase" evidence="3">
    <location>
        <begin position="215"/>
        <end position="558"/>
    </location>
</feature>
<dbReference type="PROSITE" id="PS50011">
    <property type="entry name" value="PROTEIN_KINASE_DOM"/>
    <property type="match status" value="1"/>
</dbReference>
<evidence type="ECO:0000313" key="5">
    <source>
        <dbReference type="Proteomes" id="UP000735874"/>
    </source>
</evidence>
<dbReference type="InterPro" id="IPR000719">
    <property type="entry name" value="Prot_kinase_dom"/>
</dbReference>
<dbReference type="InterPro" id="IPR050198">
    <property type="entry name" value="Non-receptor_tyrosine_kinases"/>
</dbReference>
<evidence type="ECO:0000313" key="4">
    <source>
        <dbReference type="EMBL" id="KAG2826091.1"/>
    </source>
</evidence>
<dbReference type="InterPro" id="IPR001245">
    <property type="entry name" value="Ser-Thr/Tyr_kinase_cat_dom"/>
</dbReference>
<name>A0A8T0Y3B0_9STRA</name>
<protein>
    <recommendedName>
        <fullName evidence="3">Protein kinase domain-containing protein</fullName>
    </recommendedName>
</protein>
<dbReference type="CDD" id="cd00180">
    <property type="entry name" value="PKc"/>
    <property type="match status" value="1"/>
</dbReference>
<sequence>MATQQLLEKFEAICSPDSVFCLYTGLIERLVATNQALTVSDIWGGLDLRALDLELAIVDILRLLQSTRRCWRDSTEKLGQSTALRALREFMEVPQRAKFVLGLHDRVDALVSSCGEAFDSVGDLEGIKKGVDLWSRDCKRQLHYFTTTVAIGDEKGVFASQLKEAAGLGLVSELQELWELASFWMKQPARLTAGEQQLLNRVAQVMAKKELFKDYEGVDTLPAGLVRGDLLALVKKSSLPDWRRSHKHPSLLDKNILDENSPTWRIPAQEVQLDQLHPSAQQSRRSIVFGTWLDTPVVLQNVVPSHEEGKPALESVAKTWIELNHPNILKLYGLCDDYFVSEYAAHGMLSDYLNQQRHVSGGKSSRLVWQKLLEAAQGLQYLHERGLVHGNLIAKNLLVSSDGIVKLSGFGERGALQEVGTGDKRLADDVFALGTCIIQLVDGHITPVKWGKIIAQQPQGFTSEQWRLVRHIRNPVPDERLTIGAVAHDIKRLVDELSTNSQAPTSNRSLSALFQDNLDSIRQALNTSSTSKEYLPCELEINKQLLPRLSDVADQLVLEASSCIEGSGRSRRHGYAVQSWQSIVSRFQLLINEPFNRLASNRAVWLAVGRKSAQSVYELHRELDQLVSTTRLEKLVEAAATKDLHRQWETQWYTLRRQQAQVLCDKASDISAVLKEFEEDSSDKLDSGWARHVQGFWAVLEFERLRHPIKYTAEELGTIKRAASDIADTLHFIC</sequence>
<dbReference type="InterPro" id="IPR011009">
    <property type="entry name" value="Kinase-like_dom_sf"/>
</dbReference>
<dbReference type="SUPFAM" id="SSF56112">
    <property type="entry name" value="Protein kinase-like (PK-like)"/>
    <property type="match status" value="1"/>
</dbReference>
<dbReference type="VEuPathDB" id="FungiDB:PC110_g4400"/>
<keyword evidence="2" id="KW-0067">ATP-binding</keyword>
<dbReference type="PANTHER" id="PTHR24418">
    <property type="entry name" value="TYROSINE-PROTEIN KINASE"/>
    <property type="match status" value="1"/>
</dbReference>
<evidence type="ECO:0000259" key="3">
    <source>
        <dbReference type="PROSITE" id="PS50011"/>
    </source>
</evidence>
<organism evidence="4 5">
    <name type="scientific">Phytophthora cactorum</name>
    <dbReference type="NCBI Taxonomy" id="29920"/>
    <lineage>
        <taxon>Eukaryota</taxon>
        <taxon>Sar</taxon>
        <taxon>Stramenopiles</taxon>
        <taxon>Oomycota</taxon>
        <taxon>Peronosporomycetes</taxon>
        <taxon>Peronosporales</taxon>
        <taxon>Peronosporaceae</taxon>
        <taxon>Phytophthora</taxon>
    </lineage>
</organism>
<dbReference type="AlphaFoldDB" id="A0A8T0Y3B0"/>
<dbReference type="Gene3D" id="1.10.510.10">
    <property type="entry name" value="Transferase(Phosphotransferase) domain 1"/>
    <property type="match status" value="1"/>
</dbReference>
<dbReference type="Pfam" id="PF07714">
    <property type="entry name" value="PK_Tyr_Ser-Thr"/>
    <property type="match status" value="1"/>
</dbReference>
<evidence type="ECO:0000256" key="1">
    <source>
        <dbReference type="ARBA" id="ARBA00022741"/>
    </source>
</evidence>
<reference evidence="4" key="1">
    <citation type="submission" date="2018-10" db="EMBL/GenBank/DDBJ databases">
        <title>Effector identification in a new, highly contiguous assembly of the strawberry crown rot pathogen Phytophthora cactorum.</title>
        <authorList>
            <person name="Armitage A.D."/>
            <person name="Nellist C.F."/>
            <person name="Bates H."/>
            <person name="Vickerstaff R.J."/>
            <person name="Harrison R.J."/>
        </authorList>
    </citation>
    <scope>NUCLEOTIDE SEQUENCE</scope>
    <source>
        <strain evidence="4">15-7</strain>
    </source>
</reference>
<accession>A0A8T0Y3B0</accession>
<dbReference type="Proteomes" id="UP000735874">
    <property type="component" value="Unassembled WGS sequence"/>
</dbReference>
<dbReference type="GO" id="GO:0004672">
    <property type="term" value="F:protein kinase activity"/>
    <property type="evidence" value="ECO:0007669"/>
    <property type="project" value="InterPro"/>
</dbReference>